<proteinExistence type="predicted"/>
<evidence type="ECO:0000256" key="1">
    <source>
        <dbReference type="SAM" id="SignalP"/>
    </source>
</evidence>
<evidence type="ECO:0000313" key="2">
    <source>
        <dbReference type="EMBL" id="MBB6502341.1"/>
    </source>
</evidence>
<comment type="caution">
    <text evidence="2">The sequence shown here is derived from an EMBL/GenBank/DDBJ whole genome shotgun (WGS) entry which is preliminary data.</text>
</comment>
<dbReference type="Proteomes" id="UP000521017">
    <property type="component" value="Unassembled WGS sequence"/>
</dbReference>
<evidence type="ECO:0008006" key="4">
    <source>
        <dbReference type="Google" id="ProtNLM"/>
    </source>
</evidence>
<keyword evidence="1" id="KW-0732">Signal</keyword>
<organism evidence="2 3">
    <name type="scientific">Pedobacter cryoconitis</name>
    <dbReference type="NCBI Taxonomy" id="188932"/>
    <lineage>
        <taxon>Bacteria</taxon>
        <taxon>Pseudomonadati</taxon>
        <taxon>Bacteroidota</taxon>
        <taxon>Sphingobacteriia</taxon>
        <taxon>Sphingobacteriales</taxon>
        <taxon>Sphingobacteriaceae</taxon>
        <taxon>Pedobacter</taxon>
    </lineage>
</organism>
<dbReference type="SUPFAM" id="SSF56935">
    <property type="entry name" value="Porins"/>
    <property type="match status" value="1"/>
</dbReference>
<dbReference type="EMBL" id="JACHCC010000013">
    <property type="protein sequence ID" value="MBB6502341.1"/>
    <property type="molecule type" value="Genomic_DNA"/>
</dbReference>
<feature type="chain" id="PRO_5031441481" description="Long-subunit fatty acid transport protein" evidence="1">
    <location>
        <begin position="23"/>
        <end position="439"/>
    </location>
</feature>
<reference evidence="2 3" key="1">
    <citation type="submission" date="2020-08" db="EMBL/GenBank/DDBJ databases">
        <title>Genomic Encyclopedia of Type Strains, Phase IV (KMG-V): Genome sequencing to study the core and pangenomes of soil and plant-associated prokaryotes.</title>
        <authorList>
            <person name="Whitman W."/>
        </authorList>
    </citation>
    <scope>NUCLEOTIDE SEQUENCE [LARGE SCALE GENOMIC DNA]</scope>
    <source>
        <strain evidence="2 3">M2T3</strain>
    </source>
</reference>
<accession>A0A7X0J757</accession>
<sequence>MYKKINYITAVLVLLASLSVNAQVTTQSPYSKYGIGNLKGELLPQFRAMGGISTAINKPTGYNNINMQNPASYAGITMTTIDVGLGGTFTNLSKGSASDNSFNGTLSHLALAFPVTQHSALSFGIIPYSELGYNFTNPQTITGSAGNPSSATVNNVYSGEGGLTKAYIGYGQRFGEHFRIGGNVEYLFGNLIENKAVEFTNDPSAFATRLQNKNSVGGITFSYGAQYDIRLDRKTLLTFGYSGSSPSNVNSTRTYSASKYLYDGTTGEGNVTVETVDSINNAKAHLKLPLIHNFGIALQKDNKWLVGADFRMGNWSAFTIDGAGQGLQNSKGASIGGQITPDITSINSYFKRIDYRLGFSYDQTYIKLADQSVKQAALTFGLGLPLANAMYRGAFYKLNFSTEIGRRGTLTSGSLQENYVSFHLGFAINDTWFKRFKFD</sequence>
<name>A0A7X0J757_9SPHI</name>
<dbReference type="Gene3D" id="2.40.160.60">
    <property type="entry name" value="Outer membrane protein transport protein (OMPP1/FadL/TodX)"/>
    <property type="match status" value="1"/>
</dbReference>
<protein>
    <recommendedName>
        <fullName evidence="4">Long-subunit fatty acid transport protein</fullName>
    </recommendedName>
</protein>
<gene>
    <name evidence="2" type="ORF">HDF25_004520</name>
</gene>
<dbReference type="AlphaFoldDB" id="A0A7X0J757"/>
<evidence type="ECO:0000313" key="3">
    <source>
        <dbReference type="Proteomes" id="UP000521017"/>
    </source>
</evidence>
<feature type="signal peptide" evidence="1">
    <location>
        <begin position="1"/>
        <end position="22"/>
    </location>
</feature>